<dbReference type="Proteomes" id="UP000664658">
    <property type="component" value="Unassembled WGS sequence"/>
</dbReference>
<dbReference type="NCBIfam" id="NF002155">
    <property type="entry name" value="PRK00984.1-4"/>
    <property type="match status" value="1"/>
</dbReference>
<keyword evidence="2 4" id="KW-0819">tRNA processing</keyword>
<comment type="caution">
    <text evidence="4">Lacks conserved residue(s) required for the propagation of feature annotation.</text>
</comment>
<dbReference type="InterPro" id="IPR001656">
    <property type="entry name" value="PsdUridine_synth_TruD"/>
</dbReference>
<evidence type="ECO:0000313" key="6">
    <source>
        <dbReference type="Proteomes" id="UP000664658"/>
    </source>
</evidence>
<dbReference type="NCBIfam" id="TIGR00094">
    <property type="entry name" value="tRNA_TruD_broad"/>
    <property type="match status" value="1"/>
</dbReference>
<proteinExistence type="inferred from homology"/>
<evidence type="ECO:0000256" key="1">
    <source>
        <dbReference type="ARBA" id="ARBA00007953"/>
    </source>
</evidence>
<dbReference type="Pfam" id="PF01142">
    <property type="entry name" value="TruD"/>
    <property type="match status" value="2"/>
</dbReference>
<evidence type="ECO:0000313" key="5">
    <source>
        <dbReference type="EMBL" id="MBO1108979.1"/>
    </source>
</evidence>
<dbReference type="Gene3D" id="3.30.2350.20">
    <property type="entry name" value="TruD, catalytic domain"/>
    <property type="match status" value="1"/>
</dbReference>
<dbReference type="PROSITE" id="PS50984">
    <property type="entry name" value="TRUD"/>
    <property type="match status" value="1"/>
</dbReference>
<dbReference type="EMBL" id="JAFNAA010000013">
    <property type="protein sequence ID" value="MBO1108979.1"/>
    <property type="molecule type" value="Genomic_DNA"/>
</dbReference>
<organism evidence="5 6">
    <name type="scientific">Plesiomonas shigelloides</name>
    <name type="common">Aeromonas shigelloides</name>
    <dbReference type="NCBI Taxonomy" id="703"/>
    <lineage>
        <taxon>Bacteria</taxon>
        <taxon>Pseudomonadati</taxon>
        <taxon>Pseudomonadota</taxon>
        <taxon>Gammaproteobacteria</taxon>
        <taxon>Enterobacterales</taxon>
        <taxon>Enterobacteriaceae</taxon>
        <taxon>Plesiomonas</taxon>
    </lineage>
</organism>
<accession>A0A8E0W095</accession>
<reference evidence="5" key="1">
    <citation type="submission" date="2021-03" db="EMBL/GenBank/DDBJ databases">
        <title>Plesiomonas shigelloides zfcc0051, isolated from zebrafish feces.</title>
        <authorList>
            <person name="Vanderhoek Z."/>
            <person name="Gaulke C."/>
        </authorList>
    </citation>
    <scope>NUCLEOTIDE SEQUENCE</scope>
    <source>
        <strain evidence="5">Zfcc0051</strain>
    </source>
</reference>
<dbReference type="GO" id="GO:0005829">
    <property type="term" value="C:cytosol"/>
    <property type="evidence" value="ECO:0007669"/>
    <property type="project" value="TreeGrafter"/>
</dbReference>
<feature type="binding site" evidence="4">
    <location>
        <position position="157"/>
    </location>
    <ligand>
        <name>substrate</name>
    </ligand>
</feature>
<dbReference type="InterPro" id="IPR020119">
    <property type="entry name" value="PsdUridine_synth_TruD_CS"/>
</dbReference>
<gene>
    <name evidence="4 5" type="primary">truD</name>
    <name evidence="5" type="ORF">J2R62_12275</name>
</gene>
<comment type="caution">
    <text evidence="5">The sequence shown here is derived from an EMBL/GenBank/DDBJ whole genome shotgun (WGS) entry which is preliminary data.</text>
</comment>
<dbReference type="HAMAP" id="MF_01082">
    <property type="entry name" value="TruD"/>
    <property type="match status" value="1"/>
</dbReference>
<dbReference type="EC" id="5.4.99.27" evidence="4"/>
<dbReference type="InterPro" id="IPR011760">
    <property type="entry name" value="PsdUridine_synth_TruD_insert"/>
</dbReference>
<dbReference type="InterPro" id="IPR050170">
    <property type="entry name" value="TruD_pseudoU_synthase"/>
</dbReference>
<dbReference type="PROSITE" id="PS01268">
    <property type="entry name" value="UPF0024"/>
    <property type="match status" value="1"/>
</dbReference>
<dbReference type="InterPro" id="IPR020103">
    <property type="entry name" value="PsdUridine_synth_cat_dom_sf"/>
</dbReference>
<feature type="binding site" evidence="4">
    <location>
        <position position="55"/>
    </location>
    <ligand>
        <name>substrate</name>
    </ligand>
</feature>
<sequence>MLKQPPPKNSGLLAVVKGLPVRPLHYCWRVIVSECCYLLGKPALRARLKAQPEDFKVVEDLGYEFAGEGEHVMVYVRKTGCNTKFVAEKLAQFAGIPARNVAYAGLKDRNAVTEQWFGLHIPGKVTPDFSQFALEGCEVVQVVRHNRKVRTGALRGNHFTLLLRDLTPDAALEQRLQAIAESGVPNYFGEQRFGRDGNNLQLALRWARGEVKIKDRNKRSFCLSAARSELFNRIVSARIEQGLQQQVLEGDALQLAGRNSWFVVTPEELAASQQRLQERDVNITAPMVGDGELGSQGPALALEQAQLEGQDDLLALLKRERLEPARRALLVVPQELRWSWLDEGLQLQFFLPAGSYATSVVREIAIVDEEGDGHADSAE</sequence>
<feature type="active site" description="Nucleophile" evidence="4">
    <location>
        <position position="108"/>
    </location>
</feature>
<name>A0A8E0W095_PLESH</name>
<comment type="catalytic activity">
    <reaction evidence="4">
        <text>uridine(13) in tRNA = pseudouridine(13) in tRNA</text>
        <dbReference type="Rhea" id="RHEA:42540"/>
        <dbReference type="Rhea" id="RHEA-COMP:10105"/>
        <dbReference type="Rhea" id="RHEA-COMP:10106"/>
        <dbReference type="ChEBI" id="CHEBI:65314"/>
        <dbReference type="ChEBI" id="CHEBI:65315"/>
        <dbReference type="EC" id="5.4.99.27"/>
    </reaction>
</comment>
<protein>
    <recommendedName>
        <fullName evidence="4">tRNA pseudouridine synthase D</fullName>
        <ecNumber evidence="4">5.4.99.27</ecNumber>
    </recommendedName>
    <alternativeName>
        <fullName evidence="4">tRNA pseudouridine(13) synthase</fullName>
    </alternativeName>
    <alternativeName>
        <fullName evidence="4">tRNA pseudouridylate synthase D</fullName>
    </alternativeName>
    <alternativeName>
        <fullName evidence="4">tRNA-uridine isomerase D</fullName>
    </alternativeName>
</protein>
<evidence type="ECO:0000256" key="4">
    <source>
        <dbReference type="HAMAP-Rule" id="MF_01082"/>
    </source>
</evidence>
<dbReference type="GO" id="GO:0160150">
    <property type="term" value="F:tRNA pseudouridine(13) synthase activity"/>
    <property type="evidence" value="ECO:0007669"/>
    <property type="project" value="UniProtKB-EC"/>
</dbReference>
<dbReference type="SUPFAM" id="SSF55120">
    <property type="entry name" value="Pseudouridine synthase"/>
    <property type="match status" value="1"/>
</dbReference>
<comment type="similarity">
    <text evidence="1 4">Belongs to the pseudouridine synthase TruD family.</text>
</comment>
<dbReference type="InterPro" id="IPR043165">
    <property type="entry name" value="TruD_insert_sf"/>
</dbReference>
<evidence type="ECO:0000256" key="3">
    <source>
        <dbReference type="ARBA" id="ARBA00023235"/>
    </source>
</evidence>
<dbReference type="GO" id="GO:0031119">
    <property type="term" value="P:tRNA pseudouridine synthesis"/>
    <property type="evidence" value="ECO:0007669"/>
    <property type="project" value="UniProtKB-UniRule"/>
</dbReference>
<dbReference type="InterPro" id="IPR042214">
    <property type="entry name" value="TruD_catalytic"/>
</dbReference>
<dbReference type="Gene3D" id="3.30.2340.10">
    <property type="entry name" value="TruD, insertion domain"/>
    <property type="match status" value="1"/>
</dbReference>
<dbReference type="FunFam" id="3.30.2350.20:FF:000001">
    <property type="entry name" value="tRNA pseudouridine synthase D"/>
    <property type="match status" value="1"/>
</dbReference>
<dbReference type="GO" id="GO:0003723">
    <property type="term" value="F:RNA binding"/>
    <property type="evidence" value="ECO:0007669"/>
    <property type="project" value="InterPro"/>
</dbReference>
<comment type="function">
    <text evidence="4">Responsible for synthesis of pseudouridine from uracil-13 in transfer RNAs.</text>
</comment>
<keyword evidence="3 4" id="KW-0413">Isomerase</keyword>
<evidence type="ECO:0000256" key="2">
    <source>
        <dbReference type="ARBA" id="ARBA00022694"/>
    </source>
</evidence>
<dbReference type="PANTHER" id="PTHR47811">
    <property type="entry name" value="TRNA PSEUDOURIDINE SYNTHASE D"/>
    <property type="match status" value="1"/>
</dbReference>
<dbReference type="CDD" id="cd02575">
    <property type="entry name" value="PseudoU_synth_EcTruD"/>
    <property type="match status" value="1"/>
</dbReference>
<dbReference type="PANTHER" id="PTHR47811:SF1">
    <property type="entry name" value="TRNA PSEUDOURIDINE SYNTHASE D"/>
    <property type="match status" value="1"/>
</dbReference>
<dbReference type="AlphaFoldDB" id="A0A8E0W095"/>